<accession>A0AAN9YYF3</accession>
<organism evidence="3 4">
    <name type="scientific">Gryllus longicercus</name>
    <dbReference type="NCBI Taxonomy" id="2509291"/>
    <lineage>
        <taxon>Eukaryota</taxon>
        <taxon>Metazoa</taxon>
        <taxon>Ecdysozoa</taxon>
        <taxon>Arthropoda</taxon>
        <taxon>Hexapoda</taxon>
        <taxon>Insecta</taxon>
        <taxon>Pterygota</taxon>
        <taxon>Neoptera</taxon>
        <taxon>Polyneoptera</taxon>
        <taxon>Orthoptera</taxon>
        <taxon>Ensifera</taxon>
        <taxon>Gryllidea</taxon>
        <taxon>Grylloidea</taxon>
        <taxon>Gryllidae</taxon>
        <taxon>Gryllinae</taxon>
        <taxon>Gryllus</taxon>
    </lineage>
</organism>
<proteinExistence type="predicted"/>
<keyword evidence="1" id="KW-0812">Transmembrane</keyword>
<feature type="transmembrane region" description="Helical" evidence="1">
    <location>
        <begin position="832"/>
        <end position="852"/>
    </location>
</feature>
<feature type="transmembrane region" description="Helical" evidence="1">
    <location>
        <begin position="756"/>
        <end position="778"/>
    </location>
</feature>
<evidence type="ECO:0000256" key="1">
    <source>
        <dbReference type="SAM" id="Phobius"/>
    </source>
</evidence>
<dbReference type="PANTHER" id="PTHR46953:SF1">
    <property type="entry name" value="G-PROTEIN COUPLED RECEPTOR MTH-LIKE 1-RELATED"/>
    <property type="match status" value="1"/>
</dbReference>
<dbReference type="Proteomes" id="UP001378592">
    <property type="component" value="Unassembled WGS sequence"/>
</dbReference>
<dbReference type="InterPro" id="IPR052808">
    <property type="entry name" value="GPCR_Mth-like"/>
</dbReference>
<name>A0AAN9YYF3_9ORTH</name>
<feature type="chain" id="PRO_5042957956" evidence="2">
    <location>
        <begin position="29"/>
        <end position="904"/>
    </location>
</feature>
<evidence type="ECO:0000256" key="2">
    <source>
        <dbReference type="SAM" id="SignalP"/>
    </source>
</evidence>
<feature type="transmembrane region" description="Helical" evidence="1">
    <location>
        <begin position="790"/>
        <end position="811"/>
    </location>
</feature>
<reference evidence="3 4" key="1">
    <citation type="submission" date="2024-03" db="EMBL/GenBank/DDBJ databases">
        <title>The genome assembly and annotation of the cricket Gryllus longicercus Weissman &amp; Gray.</title>
        <authorList>
            <person name="Szrajer S."/>
            <person name="Gray D."/>
            <person name="Ylla G."/>
        </authorList>
    </citation>
    <scope>NUCLEOTIDE SEQUENCE [LARGE SCALE GENOMIC DNA]</scope>
    <source>
        <strain evidence="3">DAG 2021-001</strain>
        <tissue evidence="3">Whole body minus gut</tissue>
    </source>
</reference>
<evidence type="ECO:0000313" key="4">
    <source>
        <dbReference type="Proteomes" id="UP001378592"/>
    </source>
</evidence>
<sequence length="904" mass="99020">MAPSLLPALCAALCAALVLAAASRSAKALEVNKCCGKGARLRASEDECVPRPGLAPDATKWEALRAPPAAPWLPASLRARPLDVYYGALADGDAASTETQRRRWVSARVDAEQEDVVKRFLEVDSSKRRFVLDVFPFRNVLPFAVKRQMFCFDTTDSPETPKVILTIVELRAINKCCPKGYRLDKNAEKCEPHQTLSAEDLTEEILDPSESSKSGYWLPRQFMNSVTAVVYDQEPLLKWNVLINSFSFAEHGFHFKEYEDNEEHYNTFDELMRGKTNDKSKPFLWRFVEDESEYKLWVRGISRTGSIVEGTSSEFCFDRTVGNLLPPRVVLARVWTLQKCCSRGERLNAEATRCQARSGLDVKDAAIEELQQIEAAQADHWVPEALRGRKLLVEYLRWPDRKWFPKRQVTAADGDAWSLRDTSTGDPELLVRPQGDGAGVGGGGGGGVQVRNFCFDVAGDGSLAPRVLLSVFPEVNKCCGKDEQLDVRGSKCVPLWGNHRGGDAAGSEIINPEKDPVSASWLPAKLRKNLLPVRYNYGLVENGGVVFLADHEDHLKLHFRSDGKLSFSIFSTTLTGKRVTQRVCQVCFDSIKGQPVALVADVCFLQDFSCFFKCCSSGKLLSAEGLCVDNNDTDWSPQESAASVFLEGHGIYGAKALTHPICGTSPFYIQKPPDTAKEFAEILQNRSRIHRFSKSFFCADKLSAGGGEALAYCLAPPLAPTYEAVRPLGVAAAVLLGAALAAILRRDATRRSAHGRALACHAACLLAANATQAAWFFLDRDDAYCKYYAYAIYFFMVAAGTWLNAISINLARGFKRPVGALAGGAPGGGGRCAGFALLSAWAWGAAVALTALCVAAHGNAQRLSDAGLYAPSLFETRTCFFEVVYTERQRRGAFADATFGCICC</sequence>
<dbReference type="EMBL" id="JAZDUA010000765">
    <property type="protein sequence ID" value="KAK7789396.1"/>
    <property type="molecule type" value="Genomic_DNA"/>
</dbReference>
<keyword evidence="2" id="KW-0732">Signal</keyword>
<dbReference type="AlphaFoldDB" id="A0AAN9YYF3"/>
<keyword evidence="1" id="KW-0472">Membrane</keyword>
<protein>
    <submittedName>
        <fullName evidence="3">Uncharacterized protein</fullName>
    </submittedName>
</protein>
<dbReference type="Gene3D" id="1.20.1070.10">
    <property type="entry name" value="Rhodopsin 7-helix transmembrane proteins"/>
    <property type="match status" value="1"/>
</dbReference>
<keyword evidence="1" id="KW-1133">Transmembrane helix</keyword>
<keyword evidence="4" id="KW-1185">Reference proteome</keyword>
<dbReference type="PANTHER" id="PTHR46953">
    <property type="entry name" value="G-PROTEIN COUPLED RECEPTOR MTH-LIKE 1-RELATED"/>
    <property type="match status" value="1"/>
</dbReference>
<evidence type="ECO:0000313" key="3">
    <source>
        <dbReference type="EMBL" id="KAK7789396.1"/>
    </source>
</evidence>
<feature type="transmembrane region" description="Helical" evidence="1">
    <location>
        <begin position="724"/>
        <end position="744"/>
    </location>
</feature>
<feature type="signal peptide" evidence="2">
    <location>
        <begin position="1"/>
        <end position="28"/>
    </location>
</feature>
<comment type="caution">
    <text evidence="3">The sequence shown here is derived from an EMBL/GenBank/DDBJ whole genome shotgun (WGS) entry which is preliminary data.</text>
</comment>
<gene>
    <name evidence="3" type="ORF">R5R35_006943</name>
</gene>